<dbReference type="InterPro" id="IPR009003">
    <property type="entry name" value="Peptidase_S1_PA"/>
</dbReference>
<evidence type="ECO:0000256" key="1">
    <source>
        <dbReference type="ARBA" id="ARBA00010541"/>
    </source>
</evidence>
<proteinExistence type="inferred from homology"/>
<dbReference type="PANTHER" id="PTHR22939">
    <property type="entry name" value="SERINE PROTEASE FAMILY S1C HTRA-RELATED"/>
    <property type="match status" value="1"/>
</dbReference>
<dbReference type="EMBL" id="JAJKFW010000003">
    <property type="protein sequence ID" value="MCC9640764.1"/>
    <property type="molecule type" value="Genomic_DNA"/>
</dbReference>
<dbReference type="Gene3D" id="2.40.10.10">
    <property type="entry name" value="Trypsin-like serine proteases"/>
    <property type="match status" value="1"/>
</dbReference>
<organism evidence="3 4">
    <name type="scientific">Rhodopirellula halodulae</name>
    <dbReference type="NCBI Taxonomy" id="2894198"/>
    <lineage>
        <taxon>Bacteria</taxon>
        <taxon>Pseudomonadati</taxon>
        <taxon>Planctomycetota</taxon>
        <taxon>Planctomycetia</taxon>
        <taxon>Pirellulales</taxon>
        <taxon>Pirellulaceae</taxon>
        <taxon>Rhodopirellula</taxon>
    </lineage>
</organism>
<comment type="similarity">
    <text evidence="1">Belongs to the peptidase S1C family.</text>
</comment>
<feature type="domain" description="PDZ" evidence="2">
    <location>
        <begin position="246"/>
        <end position="304"/>
    </location>
</feature>
<dbReference type="SUPFAM" id="SSF50156">
    <property type="entry name" value="PDZ domain-like"/>
    <property type="match status" value="1"/>
</dbReference>
<dbReference type="InterPro" id="IPR001478">
    <property type="entry name" value="PDZ"/>
</dbReference>
<sequence>MDNVLRDNVSNAANVDSMLRNQDLFNRFDAQRGSVLKTLLDKFATHCTLVCTLAFAALSTGAVTAQDEASVPAWLQERLVERVMHRRDNGEMMQLVRPIAERAEDGVMGIICGGRPVALGTVVSQASVVGILGNRTTTGGNVASSQFTSSDAYVITKRSELSNDPIRVRLRDGRMFPARVAAVRRRSDLALLVIERDNTGNLPELRPVTLTATIPVVGSFLISPDRTNRVIGLGVAGAGPRKVSHRGMLGVQLNPNSSTAGAQVEQILPNSSASEAGLESGDRIIAINGEMQNNKDAVMSTLKRMFPGEIVRLTIVRDGDTKELSAKMREAAIVQESPNDARVNGARNIRLSGFEEVLQHDTVLNPDQCGGPLLDTDGRIVGINIARAGRVVSYALPASLVAVEVSSMIAEAGGK</sequence>
<dbReference type="SMART" id="SM00228">
    <property type="entry name" value="PDZ"/>
    <property type="match status" value="1"/>
</dbReference>
<gene>
    <name evidence="3" type="ORF">LOC71_00640</name>
</gene>
<comment type="caution">
    <text evidence="3">The sequence shown here is derived from an EMBL/GenBank/DDBJ whole genome shotgun (WGS) entry which is preliminary data.</text>
</comment>
<dbReference type="SUPFAM" id="SSF50494">
    <property type="entry name" value="Trypsin-like serine proteases"/>
    <property type="match status" value="1"/>
</dbReference>
<evidence type="ECO:0000313" key="3">
    <source>
        <dbReference type="EMBL" id="MCC9640764.1"/>
    </source>
</evidence>
<dbReference type="InterPro" id="IPR036034">
    <property type="entry name" value="PDZ_sf"/>
</dbReference>
<keyword evidence="4" id="KW-1185">Reference proteome</keyword>
<evidence type="ECO:0000313" key="4">
    <source>
        <dbReference type="Proteomes" id="UP001430306"/>
    </source>
</evidence>
<dbReference type="PANTHER" id="PTHR22939:SF129">
    <property type="entry name" value="SERINE PROTEASE HTRA2, MITOCHONDRIAL"/>
    <property type="match status" value="1"/>
</dbReference>
<evidence type="ECO:0000259" key="2">
    <source>
        <dbReference type="PROSITE" id="PS50106"/>
    </source>
</evidence>
<dbReference type="Gene3D" id="2.30.42.10">
    <property type="match status" value="1"/>
</dbReference>
<dbReference type="Pfam" id="PF13180">
    <property type="entry name" value="PDZ_2"/>
    <property type="match status" value="1"/>
</dbReference>
<dbReference type="InterPro" id="IPR043504">
    <property type="entry name" value="Peptidase_S1_PA_chymotrypsin"/>
</dbReference>
<dbReference type="Gene3D" id="2.40.10.120">
    <property type="match status" value="1"/>
</dbReference>
<name>A0ABS8NBI0_9BACT</name>
<dbReference type="PROSITE" id="PS50106">
    <property type="entry name" value="PDZ"/>
    <property type="match status" value="1"/>
</dbReference>
<protein>
    <submittedName>
        <fullName evidence="3">PDZ domain-containing protein</fullName>
    </submittedName>
</protein>
<reference evidence="3" key="1">
    <citation type="submission" date="2021-11" db="EMBL/GenBank/DDBJ databases">
        <title>Genome sequence.</title>
        <authorList>
            <person name="Sun Q."/>
        </authorList>
    </citation>
    <scope>NUCLEOTIDE SEQUENCE</scope>
    <source>
        <strain evidence="3">JC740</strain>
    </source>
</reference>
<accession>A0ABS8NBI0</accession>
<dbReference type="Proteomes" id="UP001430306">
    <property type="component" value="Unassembled WGS sequence"/>
</dbReference>